<dbReference type="InterPro" id="IPR013482">
    <property type="entry name" value="Molybde_CF_guanTrfase"/>
</dbReference>
<keyword evidence="7" id="KW-0501">Molybdenum cofactor biosynthesis</keyword>
<keyword evidence="2" id="KW-0808">Transferase</keyword>
<proteinExistence type="predicted"/>
<dbReference type="PANTHER" id="PTHR19136">
    <property type="entry name" value="MOLYBDENUM COFACTOR GUANYLYLTRANSFERASE"/>
    <property type="match status" value="1"/>
</dbReference>
<evidence type="ECO:0000256" key="4">
    <source>
        <dbReference type="ARBA" id="ARBA00022741"/>
    </source>
</evidence>
<sequence length="203" mass="20994">MPDHRQVGRALRGLVALIETILLAGGRGERMGGVDKASVLLDGRRLIDHLLDALPGPVIVVSPHDLPLPPGVRRVSEDPPFGGPVAGIAAAVPHVRSDLVAVLSVDAPDSPALLPVLIDALATPGADVALVRAADGWVQPLCAVWRREALVAALNALESTRDVAAKKLLAAASVVEVPGAGLDTDYDTLADLARRGNVEDTTP</sequence>
<comment type="caution">
    <text evidence="9">The sequence shown here is derived from an EMBL/GenBank/DDBJ whole genome shotgun (WGS) entry which is preliminary data.</text>
</comment>
<evidence type="ECO:0000256" key="6">
    <source>
        <dbReference type="ARBA" id="ARBA00023134"/>
    </source>
</evidence>
<evidence type="ECO:0000256" key="5">
    <source>
        <dbReference type="ARBA" id="ARBA00022842"/>
    </source>
</evidence>
<dbReference type="PANTHER" id="PTHR19136:SF81">
    <property type="entry name" value="MOLYBDENUM COFACTOR GUANYLYLTRANSFERASE"/>
    <property type="match status" value="1"/>
</dbReference>
<dbReference type="SUPFAM" id="SSF53448">
    <property type="entry name" value="Nucleotide-diphospho-sugar transferases"/>
    <property type="match status" value="1"/>
</dbReference>
<keyword evidence="4" id="KW-0547">Nucleotide-binding</keyword>
<dbReference type="CDD" id="cd02503">
    <property type="entry name" value="MobA"/>
    <property type="match status" value="1"/>
</dbReference>
<evidence type="ECO:0000313" key="9">
    <source>
        <dbReference type="EMBL" id="MFC6146457.1"/>
    </source>
</evidence>
<dbReference type="EMBL" id="JBHSQE010000004">
    <property type="protein sequence ID" value="MFC6146457.1"/>
    <property type="molecule type" value="Genomic_DNA"/>
</dbReference>
<evidence type="ECO:0000256" key="7">
    <source>
        <dbReference type="ARBA" id="ARBA00023150"/>
    </source>
</evidence>
<evidence type="ECO:0000259" key="8">
    <source>
        <dbReference type="Pfam" id="PF12804"/>
    </source>
</evidence>
<dbReference type="GO" id="GO:0016779">
    <property type="term" value="F:nucleotidyltransferase activity"/>
    <property type="evidence" value="ECO:0007669"/>
    <property type="project" value="UniProtKB-KW"/>
</dbReference>
<dbReference type="Proteomes" id="UP001596244">
    <property type="component" value="Unassembled WGS sequence"/>
</dbReference>
<evidence type="ECO:0000313" key="10">
    <source>
        <dbReference type="Proteomes" id="UP001596244"/>
    </source>
</evidence>
<feature type="domain" description="MobA-like NTP transferase" evidence="8">
    <location>
        <begin position="21"/>
        <end position="170"/>
    </location>
</feature>
<dbReference type="Gene3D" id="3.90.550.10">
    <property type="entry name" value="Spore Coat Polysaccharide Biosynthesis Protein SpsA, Chain A"/>
    <property type="match status" value="1"/>
</dbReference>
<keyword evidence="5" id="KW-0460">Magnesium</keyword>
<dbReference type="InterPro" id="IPR029044">
    <property type="entry name" value="Nucleotide-diphossugar_trans"/>
</dbReference>
<name>A0ABW1QCB7_9CORY</name>
<accession>A0ABW1QCB7</accession>
<organism evidence="9 10">
    <name type="scientific">Corynebacterium nasicanis</name>
    <dbReference type="NCBI Taxonomy" id="1448267"/>
    <lineage>
        <taxon>Bacteria</taxon>
        <taxon>Bacillati</taxon>
        <taxon>Actinomycetota</taxon>
        <taxon>Actinomycetes</taxon>
        <taxon>Mycobacteriales</taxon>
        <taxon>Corynebacteriaceae</taxon>
        <taxon>Corynebacterium</taxon>
    </lineage>
</organism>
<dbReference type="InterPro" id="IPR025877">
    <property type="entry name" value="MobA-like_NTP_Trfase"/>
</dbReference>
<evidence type="ECO:0000256" key="2">
    <source>
        <dbReference type="ARBA" id="ARBA00022679"/>
    </source>
</evidence>
<dbReference type="RefSeq" id="WP_377000977.1">
    <property type="nucleotide sequence ID" value="NZ_JBHSQE010000004.1"/>
</dbReference>
<keyword evidence="10" id="KW-1185">Reference proteome</keyword>
<gene>
    <name evidence="9" type="ORF">ACFPUZ_06525</name>
</gene>
<dbReference type="Pfam" id="PF12804">
    <property type="entry name" value="NTP_transf_3"/>
    <property type="match status" value="1"/>
</dbReference>
<evidence type="ECO:0000256" key="3">
    <source>
        <dbReference type="ARBA" id="ARBA00022723"/>
    </source>
</evidence>
<keyword evidence="3" id="KW-0479">Metal-binding</keyword>
<keyword evidence="9" id="KW-0548">Nucleotidyltransferase</keyword>
<reference evidence="10" key="1">
    <citation type="journal article" date="2019" name="Int. J. Syst. Evol. Microbiol.">
        <title>The Global Catalogue of Microorganisms (GCM) 10K type strain sequencing project: providing services to taxonomists for standard genome sequencing and annotation.</title>
        <authorList>
            <consortium name="The Broad Institute Genomics Platform"/>
            <consortium name="The Broad Institute Genome Sequencing Center for Infectious Disease"/>
            <person name="Wu L."/>
            <person name="Ma J."/>
        </authorList>
    </citation>
    <scope>NUCLEOTIDE SEQUENCE [LARGE SCALE GENOMIC DNA]</scope>
    <source>
        <strain evidence="10">CCUG 51943</strain>
    </source>
</reference>
<evidence type="ECO:0000256" key="1">
    <source>
        <dbReference type="ARBA" id="ARBA00022490"/>
    </source>
</evidence>
<protein>
    <submittedName>
        <fullName evidence="9">Molybdenum cofactor guanylyltransferase</fullName>
    </submittedName>
</protein>
<keyword evidence="6" id="KW-0342">GTP-binding</keyword>
<keyword evidence="1" id="KW-0963">Cytoplasm</keyword>